<dbReference type="RefSeq" id="WP_189326059.1">
    <property type="nucleotide sequence ID" value="NZ_BMPQ01000027.1"/>
</dbReference>
<dbReference type="Gene3D" id="3.40.50.2300">
    <property type="match status" value="2"/>
</dbReference>
<comment type="similarity">
    <text evidence="2">Belongs to the bacterial solute-binding protein 2 family.</text>
</comment>
<name>A0A917VPP5_9ACTN</name>
<accession>A0A917VPP5</accession>
<dbReference type="GO" id="GO:0030313">
    <property type="term" value="C:cell envelope"/>
    <property type="evidence" value="ECO:0007669"/>
    <property type="project" value="UniProtKB-SubCell"/>
</dbReference>
<dbReference type="Pfam" id="PF13407">
    <property type="entry name" value="Peripla_BP_4"/>
    <property type="match status" value="1"/>
</dbReference>
<feature type="domain" description="Periplasmic binding protein" evidence="5">
    <location>
        <begin position="91"/>
        <end position="347"/>
    </location>
</feature>
<dbReference type="Proteomes" id="UP000637788">
    <property type="component" value="Unassembled WGS sequence"/>
</dbReference>
<dbReference type="SUPFAM" id="SSF53822">
    <property type="entry name" value="Periplasmic binding protein-like I"/>
    <property type="match status" value="1"/>
</dbReference>
<evidence type="ECO:0000313" key="6">
    <source>
        <dbReference type="EMBL" id="GGL01759.1"/>
    </source>
</evidence>
<evidence type="ECO:0000256" key="2">
    <source>
        <dbReference type="ARBA" id="ARBA00007639"/>
    </source>
</evidence>
<proteinExistence type="inferred from homology"/>
<dbReference type="InterPro" id="IPR025997">
    <property type="entry name" value="SBP_2_dom"/>
</dbReference>
<feature type="signal peptide" evidence="4">
    <location>
        <begin position="1"/>
        <end position="32"/>
    </location>
</feature>
<organism evidence="6 7">
    <name type="scientific">Streptomyces flaveus</name>
    <dbReference type="NCBI Taxonomy" id="66370"/>
    <lineage>
        <taxon>Bacteria</taxon>
        <taxon>Bacillati</taxon>
        <taxon>Actinomycetota</taxon>
        <taxon>Actinomycetes</taxon>
        <taxon>Kitasatosporales</taxon>
        <taxon>Streptomycetaceae</taxon>
        <taxon>Streptomyces</taxon>
        <taxon>Streptomyces aurantiacus group</taxon>
    </lineage>
</organism>
<dbReference type="PROSITE" id="PS51257">
    <property type="entry name" value="PROKAR_LIPOPROTEIN"/>
    <property type="match status" value="1"/>
</dbReference>
<reference evidence="6" key="2">
    <citation type="submission" date="2020-09" db="EMBL/GenBank/DDBJ databases">
        <authorList>
            <person name="Sun Q."/>
            <person name="Ohkuma M."/>
        </authorList>
    </citation>
    <scope>NUCLEOTIDE SEQUENCE</scope>
    <source>
        <strain evidence="6">JCM 3035</strain>
    </source>
</reference>
<dbReference type="PANTHER" id="PTHR46847:SF1">
    <property type="entry name" value="D-ALLOSE-BINDING PERIPLASMIC PROTEIN-RELATED"/>
    <property type="match status" value="1"/>
</dbReference>
<dbReference type="InterPro" id="IPR028082">
    <property type="entry name" value="Peripla_BP_I"/>
</dbReference>
<sequence length="389" mass="39872">MKRYSIPIPRTASAGALAGMLALTGCSTNTGAAAGKPGGNSAEAVSAATTAVEAAVKGIGGPAPTSGPPASAGKKVWVISAFEQVPGLAHLTEQVRKAGKTLGWKTSVCDGRNNANGAWAGCVRQAVAAKADGIVLESVDCAPVKAALGEAKQAKIKIVGLTAFDCDDPKLGGGKAMFDAGATFASSVPSNAEFFRQQGKLRADWLIAKSKGKAKVLHVAFRGVAFGEYLAEGFEKEIATCSGCTVAGTVDITPQDVPQIRQKFETALTKLPQVNAVAVDVDFMATGGIQAALVSANRPDLSVAGGECSLDSLGYVREGKGVQMCVGSSLGHQAYAAADALNRVFAGAAPAPSGLGWQVVTRDDNLPKAGERYEGPTDYRAEFRALWKS</sequence>
<protein>
    <recommendedName>
        <fullName evidence="5">Periplasmic binding protein domain-containing protein</fullName>
    </recommendedName>
</protein>
<reference evidence="6" key="1">
    <citation type="journal article" date="2014" name="Int. J. Syst. Evol. Microbiol.">
        <title>Complete genome sequence of Corynebacterium casei LMG S-19264T (=DSM 44701T), isolated from a smear-ripened cheese.</title>
        <authorList>
            <consortium name="US DOE Joint Genome Institute (JGI-PGF)"/>
            <person name="Walter F."/>
            <person name="Albersmeier A."/>
            <person name="Kalinowski J."/>
            <person name="Ruckert C."/>
        </authorList>
    </citation>
    <scope>NUCLEOTIDE SEQUENCE</scope>
    <source>
        <strain evidence="6">JCM 3035</strain>
    </source>
</reference>
<dbReference type="GO" id="GO:0030246">
    <property type="term" value="F:carbohydrate binding"/>
    <property type="evidence" value="ECO:0007669"/>
    <property type="project" value="UniProtKB-ARBA"/>
</dbReference>
<evidence type="ECO:0000256" key="4">
    <source>
        <dbReference type="SAM" id="SignalP"/>
    </source>
</evidence>
<evidence type="ECO:0000313" key="7">
    <source>
        <dbReference type="Proteomes" id="UP000637788"/>
    </source>
</evidence>
<comment type="subcellular location">
    <subcellularLocation>
        <location evidence="1">Cell envelope</location>
    </subcellularLocation>
</comment>
<dbReference type="AlphaFoldDB" id="A0A917VPP5"/>
<gene>
    <name evidence="6" type="ORF">GCM10010094_73300</name>
</gene>
<evidence type="ECO:0000259" key="5">
    <source>
        <dbReference type="Pfam" id="PF13407"/>
    </source>
</evidence>
<keyword evidence="7" id="KW-1185">Reference proteome</keyword>
<comment type="caution">
    <text evidence="6">The sequence shown here is derived from an EMBL/GenBank/DDBJ whole genome shotgun (WGS) entry which is preliminary data.</text>
</comment>
<feature type="chain" id="PRO_5038358010" description="Periplasmic binding protein domain-containing protein" evidence="4">
    <location>
        <begin position="33"/>
        <end position="389"/>
    </location>
</feature>
<evidence type="ECO:0000256" key="1">
    <source>
        <dbReference type="ARBA" id="ARBA00004196"/>
    </source>
</evidence>
<keyword evidence="3 4" id="KW-0732">Signal</keyword>
<dbReference type="PANTHER" id="PTHR46847">
    <property type="entry name" value="D-ALLOSE-BINDING PERIPLASMIC PROTEIN-RELATED"/>
    <property type="match status" value="1"/>
</dbReference>
<evidence type="ECO:0000256" key="3">
    <source>
        <dbReference type="ARBA" id="ARBA00022729"/>
    </source>
</evidence>
<dbReference type="EMBL" id="BMPQ01000027">
    <property type="protein sequence ID" value="GGL01759.1"/>
    <property type="molecule type" value="Genomic_DNA"/>
</dbReference>